<dbReference type="PROSITE" id="PS00122">
    <property type="entry name" value="CARBOXYLESTERASE_B_1"/>
    <property type="match status" value="1"/>
</dbReference>
<dbReference type="GO" id="GO:0016787">
    <property type="term" value="F:hydrolase activity"/>
    <property type="evidence" value="ECO:0007669"/>
    <property type="project" value="UniProtKB-KW"/>
</dbReference>
<dbReference type="InterPro" id="IPR029058">
    <property type="entry name" value="AB_hydrolase_fold"/>
</dbReference>
<keyword evidence="6" id="KW-1185">Reference proteome</keyword>
<protein>
    <recommendedName>
        <fullName evidence="3">Carboxylic ester hydrolase</fullName>
        <ecNumber evidence="3">3.1.1.-</ecNumber>
    </recommendedName>
</protein>
<reference evidence="5 6" key="1">
    <citation type="submission" date="2016-03" db="EMBL/GenBank/DDBJ databases">
        <authorList>
            <person name="Ploux O."/>
        </authorList>
    </citation>
    <scope>NUCLEOTIDE SEQUENCE [LARGE SCALE GENOMIC DNA]</scope>
    <source>
        <strain evidence="5 6">UAMH 11012</strain>
    </source>
</reference>
<organism evidence="5 6">
    <name type="scientific">Phialocephala subalpina</name>
    <dbReference type="NCBI Taxonomy" id="576137"/>
    <lineage>
        <taxon>Eukaryota</taxon>
        <taxon>Fungi</taxon>
        <taxon>Dikarya</taxon>
        <taxon>Ascomycota</taxon>
        <taxon>Pezizomycotina</taxon>
        <taxon>Leotiomycetes</taxon>
        <taxon>Helotiales</taxon>
        <taxon>Mollisiaceae</taxon>
        <taxon>Phialocephala</taxon>
        <taxon>Phialocephala fortinii species complex</taxon>
    </lineage>
</organism>
<dbReference type="InterPro" id="IPR019826">
    <property type="entry name" value="Carboxylesterase_B_AS"/>
</dbReference>
<name>A0A1L7XD90_9HELO</name>
<dbReference type="InterPro" id="IPR002018">
    <property type="entry name" value="CarbesteraseB"/>
</dbReference>
<evidence type="ECO:0000256" key="1">
    <source>
        <dbReference type="ARBA" id="ARBA00005964"/>
    </source>
</evidence>
<dbReference type="PANTHER" id="PTHR11559">
    <property type="entry name" value="CARBOXYLESTERASE"/>
    <property type="match status" value="1"/>
</dbReference>
<evidence type="ECO:0000256" key="2">
    <source>
        <dbReference type="ARBA" id="ARBA00022801"/>
    </source>
</evidence>
<sequence>MSSMHFSLSHVAGLLATTNILGALAKPYVIDPIRHVSYQGINSSPGIETFLGIPYGLDTSGVRRFAPPELFVPSPGYIFNATAAGPSCPQAVGGGFLYSTNVTYQSENCLSLLVSRPAGIANGTKLPVMAYIYGGGLNTGTAYDRTGAPDGLVRESVEGGHPVIYVAMNYRLNIFGFATSNALRGNKSLNVGLRDQRLALEWVKDNIHLFGGDPDNVTIFGQSSGGLSVGMQVLAYGNSKPVPFNGAIMQSTALEPTMASNLSFNATSAIATAAGCNFTDAYSTSPALISCLRSLPVESLLNLTLDFITETSANNDGDIFLPTVDEDFLPDLASKLVAEGKFPKLKMMTGWMENDATLFTAPTIETDNDTRAFFEVYYPGLNSTTLTNLLNLYPITDFSPNITANLSAEFYRSAEIFRDILLTCPSFYFASAMAKKYCNDTQPPVYLYSGNQTILGNYLDSSGLPGLGVIHTSELSYLYGNLSIFNVTDAGLPGYHFAPSASDYELARQVPRSWSSFAATGYPSEGNDTLPGWTSAYSDGKGDGVVYVIGGGNEGMSGDNTAIQKERLPERCGFLNSEVVIEQLQY</sequence>
<comment type="similarity">
    <text evidence="1 3">Belongs to the type-B carboxylesterase/lipase family.</text>
</comment>
<dbReference type="Gene3D" id="3.40.50.1820">
    <property type="entry name" value="alpha/beta hydrolase"/>
    <property type="match status" value="1"/>
</dbReference>
<dbReference type="EC" id="3.1.1.-" evidence="3"/>
<feature type="chain" id="PRO_5011823308" description="Carboxylic ester hydrolase" evidence="3">
    <location>
        <begin position="26"/>
        <end position="586"/>
    </location>
</feature>
<feature type="signal peptide" evidence="3">
    <location>
        <begin position="1"/>
        <end position="25"/>
    </location>
</feature>
<dbReference type="Proteomes" id="UP000184330">
    <property type="component" value="Unassembled WGS sequence"/>
</dbReference>
<evidence type="ECO:0000313" key="5">
    <source>
        <dbReference type="EMBL" id="CZR63010.1"/>
    </source>
</evidence>
<evidence type="ECO:0000259" key="4">
    <source>
        <dbReference type="Pfam" id="PF00135"/>
    </source>
</evidence>
<gene>
    <name evidence="5" type="ORF">PAC_12907</name>
</gene>
<dbReference type="EMBL" id="FJOG01000022">
    <property type="protein sequence ID" value="CZR63010.1"/>
    <property type="molecule type" value="Genomic_DNA"/>
</dbReference>
<keyword evidence="3" id="KW-0732">Signal</keyword>
<proteinExistence type="inferred from homology"/>
<dbReference type="SUPFAM" id="SSF53474">
    <property type="entry name" value="alpha/beta-Hydrolases"/>
    <property type="match status" value="1"/>
</dbReference>
<dbReference type="Pfam" id="PF00135">
    <property type="entry name" value="COesterase"/>
    <property type="match status" value="1"/>
</dbReference>
<dbReference type="OrthoDB" id="408631at2759"/>
<dbReference type="AlphaFoldDB" id="A0A1L7XD90"/>
<dbReference type="STRING" id="576137.A0A1L7XD90"/>
<evidence type="ECO:0000313" key="6">
    <source>
        <dbReference type="Proteomes" id="UP000184330"/>
    </source>
</evidence>
<keyword evidence="2 3" id="KW-0378">Hydrolase</keyword>
<feature type="domain" description="Carboxylesterase type B" evidence="4">
    <location>
        <begin position="43"/>
        <end position="536"/>
    </location>
</feature>
<accession>A0A1L7XD90</accession>
<evidence type="ECO:0000256" key="3">
    <source>
        <dbReference type="RuleBase" id="RU361235"/>
    </source>
</evidence>
<dbReference type="InterPro" id="IPR050309">
    <property type="entry name" value="Type-B_Carboxylest/Lipase"/>
</dbReference>